<dbReference type="PATRIC" id="fig|546269.5.peg.314"/>
<dbReference type="RefSeq" id="WP_014261965.1">
    <property type="nucleotide sequence ID" value="NC_016630.1"/>
</dbReference>
<keyword evidence="8 10" id="KW-0520">NAD</keyword>
<comment type="function">
    <text evidence="1 10">Catalyzes the reversible adenylation of nicotinate mononucleotide (NaMN) to nicotinic acid adenine dinucleotide (NaAD).</text>
</comment>
<reference evidence="13" key="1">
    <citation type="submission" date="2010-12" db="EMBL/GenBank/DDBJ databases">
        <title>The genome sequence of Filifactor alocis strain ATCC 35896.</title>
        <authorList>
            <consortium name="The Broad Institute Genome Sequencing Platform"/>
            <person name="Ward D."/>
            <person name="Earl A."/>
            <person name="Feldgarden M."/>
            <person name="Young S.K."/>
            <person name="Gargeya S."/>
            <person name="Zeng Q."/>
            <person name="Alvarado L."/>
            <person name="Berlin A."/>
            <person name="Bochicchio J."/>
            <person name="Chapman S.B."/>
            <person name="Chen Z."/>
            <person name="Freedman E."/>
            <person name="Gellesch M."/>
            <person name="Goldberg J."/>
            <person name="Griggs A."/>
            <person name="Gujja S."/>
            <person name="Heilman E."/>
            <person name="Heiman D."/>
            <person name="Howarth C."/>
            <person name="Mehta T."/>
            <person name="Neiman D."/>
            <person name="Pearson M."/>
            <person name="Roberts A."/>
            <person name="Saif S."/>
            <person name="Shea T."/>
            <person name="Shenoy N."/>
            <person name="Sisk P."/>
            <person name="Stolte C."/>
            <person name="Sykes S."/>
            <person name="White J."/>
            <person name="Yandava C."/>
            <person name="Izard J."/>
            <person name="Blanton J.M."/>
            <person name="Baranova O.V."/>
            <person name="Tanner A.C."/>
            <person name="Dewhirst F.E."/>
            <person name="Haas B."/>
            <person name="Nusbaum C."/>
            <person name="Birren B."/>
        </authorList>
    </citation>
    <scope>NUCLEOTIDE SEQUENCE [LARGE SCALE GENOMIC DNA]</scope>
    <source>
        <strain evidence="13">ATCC 35896 / D40 B5</strain>
    </source>
</reference>
<dbReference type="HAMAP" id="MF_00244">
    <property type="entry name" value="NaMN_adenylyltr"/>
    <property type="match status" value="1"/>
</dbReference>
<dbReference type="EMBL" id="CP002390">
    <property type="protein sequence ID" value="EFE28427.1"/>
    <property type="molecule type" value="Genomic_DNA"/>
</dbReference>
<dbReference type="Pfam" id="PF01467">
    <property type="entry name" value="CTP_transf_like"/>
    <property type="match status" value="1"/>
</dbReference>
<evidence type="ECO:0000256" key="9">
    <source>
        <dbReference type="ARBA" id="ARBA00048721"/>
    </source>
</evidence>
<evidence type="ECO:0000313" key="12">
    <source>
        <dbReference type="EMBL" id="EFE28427.1"/>
    </source>
</evidence>
<dbReference type="NCBIfam" id="NF000840">
    <property type="entry name" value="PRK00071.1-3"/>
    <property type="match status" value="1"/>
</dbReference>
<dbReference type="KEGG" id="faa:HMPREF0389_00342"/>
<dbReference type="eggNOG" id="COG1057">
    <property type="taxonomic scope" value="Bacteria"/>
</dbReference>
<dbReference type="PANTHER" id="PTHR39321:SF3">
    <property type="entry name" value="PHOSPHOPANTETHEINE ADENYLYLTRANSFERASE"/>
    <property type="match status" value="1"/>
</dbReference>
<evidence type="ECO:0000259" key="11">
    <source>
        <dbReference type="Pfam" id="PF01467"/>
    </source>
</evidence>
<dbReference type="AlphaFoldDB" id="D6GRY6"/>
<keyword evidence="4 10" id="KW-0808">Transferase</keyword>
<dbReference type="InterPro" id="IPR014729">
    <property type="entry name" value="Rossmann-like_a/b/a_fold"/>
</dbReference>
<dbReference type="UniPathway" id="UPA00253">
    <property type="reaction ID" value="UER00332"/>
</dbReference>
<keyword evidence="5 10" id="KW-0548">Nucleotidyltransferase</keyword>
<protein>
    <recommendedName>
        <fullName evidence="10">Probable nicotinate-nucleotide adenylyltransferase</fullName>
        <ecNumber evidence="10">2.7.7.18</ecNumber>
    </recommendedName>
    <alternativeName>
        <fullName evidence="10">Deamido-NAD(+) diphosphorylase</fullName>
    </alternativeName>
    <alternativeName>
        <fullName evidence="10">Deamido-NAD(+) pyrophosphorylase</fullName>
    </alternativeName>
    <alternativeName>
        <fullName evidence="10">Nicotinate mononucleotide adenylyltransferase</fullName>
        <shortName evidence="10">NaMN adenylyltransferase</shortName>
    </alternativeName>
</protein>
<evidence type="ECO:0000256" key="8">
    <source>
        <dbReference type="ARBA" id="ARBA00023027"/>
    </source>
</evidence>
<evidence type="ECO:0000256" key="3">
    <source>
        <dbReference type="ARBA" id="ARBA00022642"/>
    </source>
</evidence>
<keyword evidence="13" id="KW-1185">Reference proteome</keyword>
<dbReference type="InterPro" id="IPR005248">
    <property type="entry name" value="NadD/NMNAT"/>
</dbReference>
<comment type="pathway">
    <text evidence="2 10">Cofactor biosynthesis; NAD(+) biosynthesis; deamido-NAD(+) from nicotinate D-ribonucleotide: step 1/1.</text>
</comment>
<dbReference type="CDD" id="cd02165">
    <property type="entry name" value="NMNAT"/>
    <property type="match status" value="1"/>
</dbReference>
<dbReference type="PANTHER" id="PTHR39321">
    <property type="entry name" value="NICOTINATE-NUCLEOTIDE ADENYLYLTRANSFERASE-RELATED"/>
    <property type="match status" value="1"/>
</dbReference>
<keyword evidence="6 10" id="KW-0547">Nucleotide-binding</keyword>
<dbReference type="InterPro" id="IPR004821">
    <property type="entry name" value="Cyt_trans-like"/>
</dbReference>
<comment type="similarity">
    <text evidence="10">Belongs to the NadD family.</text>
</comment>
<dbReference type="OrthoDB" id="5295945at2"/>
<dbReference type="NCBIfam" id="TIGR00482">
    <property type="entry name" value="nicotinate (nicotinamide) nucleotide adenylyltransferase"/>
    <property type="match status" value="1"/>
</dbReference>
<dbReference type="Gene3D" id="3.40.50.620">
    <property type="entry name" value="HUPs"/>
    <property type="match status" value="1"/>
</dbReference>
<keyword evidence="3 10" id="KW-0662">Pyridine nucleotide biosynthesis</keyword>
<dbReference type="STRING" id="546269.HMPREF0389_00342"/>
<sequence length="206" mass="24352">MAQKIGILGGTFNPIHIAHLYIAEAAKDYLALDKVMFIPAIHPYHKDSKNLISFEHRMKMIKEAIKDNNDFIVSNLDQELHQEKSYTIHLLKKLKTDHPNDEFFFIIGLDSLINIESWYHFEQLSQYATFACFLRNNETLPSKSIQDRLYYLKQKYNMDVLYFSTVSLDISSTKIRQSIQKEETVRYLLPDNVLQYIKKKHLYEAR</sequence>
<accession>D6GRY6</accession>
<proteinExistence type="inferred from homology"/>
<name>D6GRY6_FILAD</name>
<evidence type="ECO:0000256" key="10">
    <source>
        <dbReference type="HAMAP-Rule" id="MF_00244"/>
    </source>
</evidence>
<dbReference type="GO" id="GO:0005524">
    <property type="term" value="F:ATP binding"/>
    <property type="evidence" value="ECO:0007669"/>
    <property type="project" value="UniProtKB-KW"/>
</dbReference>
<comment type="catalytic activity">
    <reaction evidence="9 10">
        <text>nicotinate beta-D-ribonucleotide + ATP + H(+) = deamido-NAD(+) + diphosphate</text>
        <dbReference type="Rhea" id="RHEA:22860"/>
        <dbReference type="ChEBI" id="CHEBI:15378"/>
        <dbReference type="ChEBI" id="CHEBI:30616"/>
        <dbReference type="ChEBI" id="CHEBI:33019"/>
        <dbReference type="ChEBI" id="CHEBI:57502"/>
        <dbReference type="ChEBI" id="CHEBI:58437"/>
        <dbReference type="EC" id="2.7.7.18"/>
    </reaction>
</comment>
<feature type="domain" description="Cytidyltransferase-like" evidence="11">
    <location>
        <begin position="7"/>
        <end position="177"/>
    </location>
</feature>
<dbReference type="SUPFAM" id="SSF52374">
    <property type="entry name" value="Nucleotidylyl transferase"/>
    <property type="match status" value="1"/>
</dbReference>
<dbReference type="NCBIfam" id="TIGR00125">
    <property type="entry name" value="cyt_tran_rel"/>
    <property type="match status" value="1"/>
</dbReference>
<evidence type="ECO:0000256" key="6">
    <source>
        <dbReference type="ARBA" id="ARBA00022741"/>
    </source>
</evidence>
<evidence type="ECO:0000256" key="1">
    <source>
        <dbReference type="ARBA" id="ARBA00002324"/>
    </source>
</evidence>
<keyword evidence="7 10" id="KW-0067">ATP-binding</keyword>
<dbReference type="GO" id="GO:0004515">
    <property type="term" value="F:nicotinate-nucleotide adenylyltransferase activity"/>
    <property type="evidence" value="ECO:0007669"/>
    <property type="project" value="UniProtKB-UniRule"/>
</dbReference>
<dbReference type="EC" id="2.7.7.18" evidence="10"/>
<evidence type="ECO:0000256" key="5">
    <source>
        <dbReference type="ARBA" id="ARBA00022695"/>
    </source>
</evidence>
<gene>
    <name evidence="10 12" type="primary">nadD</name>
    <name evidence="12" type="ordered locus">HMPREF0389_00342</name>
</gene>
<dbReference type="Proteomes" id="UP000007468">
    <property type="component" value="Chromosome"/>
</dbReference>
<evidence type="ECO:0000256" key="7">
    <source>
        <dbReference type="ARBA" id="ARBA00022840"/>
    </source>
</evidence>
<evidence type="ECO:0000256" key="4">
    <source>
        <dbReference type="ARBA" id="ARBA00022679"/>
    </source>
</evidence>
<organism evidence="12 13">
    <name type="scientific">Filifactor alocis (strain ATCC 35896 / CCUG 47790 / D40 B5)</name>
    <name type="common">Fusobacterium alocis</name>
    <dbReference type="NCBI Taxonomy" id="546269"/>
    <lineage>
        <taxon>Bacteria</taxon>
        <taxon>Bacillati</taxon>
        <taxon>Bacillota</taxon>
        <taxon>Clostridia</taxon>
        <taxon>Peptostreptococcales</taxon>
        <taxon>Filifactoraceae</taxon>
        <taxon>Filifactor</taxon>
    </lineage>
</organism>
<dbReference type="GO" id="GO:0009435">
    <property type="term" value="P:NAD+ biosynthetic process"/>
    <property type="evidence" value="ECO:0007669"/>
    <property type="project" value="UniProtKB-UniRule"/>
</dbReference>
<evidence type="ECO:0000256" key="2">
    <source>
        <dbReference type="ARBA" id="ARBA00005019"/>
    </source>
</evidence>
<evidence type="ECO:0000313" key="13">
    <source>
        <dbReference type="Proteomes" id="UP000007468"/>
    </source>
</evidence>